<evidence type="ECO:0000256" key="1">
    <source>
        <dbReference type="SAM" id="MobiDB-lite"/>
    </source>
</evidence>
<protein>
    <submittedName>
        <fullName evidence="2">Uncharacterized protein</fullName>
    </submittedName>
</protein>
<reference evidence="2" key="1">
    <citation type="journal article" date="2018" name="Genome Biol. Evol.">
        <title>Genomics and development of Lentinus tigrinus, a white-rot wood-decaying mushroom with dimorphic fruiting bodies.</title>
        <authorList>
            <person name="Wu B."/>
            <person name="Xu Z."/>
            <person name="Knudson A."/>
            <person name="Carlson A."/>
            <person name="Chen N."/>
            <person name="Kovaka S."/>
            <person name="LaButti K."/>
            <person name="Lipzen A."/>
            <person name="Pennachio C."/>
            <person name="Riley R."/>
            <person name="Schakwitz W."/>
            <person name="Umezawa K."/>
            <person name="Ohm R.A."/>
            <person name="Grigoriev I.V."/>
            <person name="Nagy L.G."/>
            <person name="Gibbons J."/>
            <person name="Hibbett D."/>
        </authorList>
    </citation>
    <scope>NUCLEOTIDE SEQUENCE [LARGE SCALE GENOMIC DNA]</scope>
    <source>
        <strain evidence="2">ALCF2SS1-6</strain>
    </source>
</reference>
<feature type="region of interest" description="Disordered" evidence="1">
    <location>
        <begin position="1"/>
        <end position="76"/>
    </location>
</feature>
<organism evidence="2 3">
    <name type="scientific">Lentinus tigrinus ALCF2SS1-6</name>
    <dbReference type="NCBI Taxonomy" id="1328759"/>
    <lineage>
        <taxon>Eukaryota</taxon>
        <taxon>Fungi</taxon>
        <taxon>Dikarya</taxon>
        <taxon>Basidiomycota</taxon>
        <taxon>Agaricomycotina</taxon>
        <taxon>Agaricomycetes</taxon>
        <taxon>Polyporales</taxon>
        <taxon>Polyporaceae</taxon>
        <taxon>Lentinus</taxon>
    </lineage>
</organism>
<gene>
    <name evidence="2" type="ORF">L227DRAFT_654932</name>
</gene>
<accession>A0A5C2S5G3</accession>
<feature type="compositionally biased region" description="Basic residues" evidence="1">
    <location>
        <begin position="468"/>
        <end position="480"/>
    </location>
</feature>
<name>A0A5C2S5G3_9APHY</name>
<keyword evidence="3" id="KW-1185">Reference proteome</keyword>
<dbReference type="OrthoDB" id="2748896at2759"/>
<dbReference type="AlphaFoldDB" id="A0A5C2S5G3"/>
<feature type="region of interest" description="Disordered" evidence="1">
    <location>
        <begin position="437"/>
        <end position="480"/>
    </location>
</feature>
<dbReference type="Proteomes" id="UP000313359">
    <property type="component" value="Unassembled WGS sequence"/>
</dbReference>
<dbReference type="STRING" id="1328759.A0A5C2S5G3"/>
<sequence length="480" mass="52976">MPPPAPATATTSDQDATATSDEHRNKRGRTTGTGIAHTTKDKANRKRKEPANRPPPLIGPQSFRYVAPLPRGRNPPEMSLPIQLFDPKDFDGLPTAADQNPHIQKTRRGEKPKIPNLKYVSFTDTEFHAAVIPEFKLYGNIADSQLEVLAKLPTPPLFIVPHGGGFRMLKRAPKQADEILDLICSFRFESHGDGKPDATLLKPIPKNASERKRFGQPWVLILVLGPDEEALRKYLLWQQVFSVHPTLSFSVHESSPGQPWQIMVLTGEDGAVVDSTEAKEAVLAAIKTKLWSSRDYCVFAAALVARNWAGTGNMAKLAKVSTDALDLAVVRAELSGSEKLTPAYLVYAKPITANRGEYQRWVNFFVAPGEYYRGVHQLKVNKAKVECKLCKESAHCAADCPLPATPQWQGPTVEDIYQKSKETDDDDADTSTFVLPSEQAAAIWRNVPRRGEPSRSGAKGYSPTKKGSGGKKKDSRPKRR</sequence>
<feature type="compositionally biased region" description="Low complexity" evidence="1">
    <location>
        <begin position="7"/>
        <end position="19"/>
    </location>
</feature>
<dbReference type="EMBL" id="ML122276">
    <property type="protein sequence ID" value="RPD58234.1"/>
    <property type="molecule type" value="Genomic_DNA"/>
</dbReference>
<proteinExistence type="predicted"/>
<evidence type="ECO:0000313" key="3">
    <source>
        <dbReference type="Proteomes" id="UP000313359"/>
    </source>
</evidence>
<evidence type="ECO:0000313" key="2">
    <source>
        <dbReference type="EMBL" id="RPD58234.1"/>
    </source>
</evidence>